<protein>
    <submittedName>
        <fullName evidence="2">Lipid phosphate phosphatase 2</fullName>
    </submittedName>
</protein>
<feature type="compositionally biased region" description="Low complexity" evidence="1">
    <location>
        <begin position="42"/>
        <end position="52"/>
    </location>
</feature>
<accession>A0A1D6MBT1</accession>
<feature type="compositionally biased region" description="Gly residues" evidence="1">
    <location>
        <begin position="15"/>
        <end position="25"/>
    </location>
</feature>
<organism evidence="2">
    <name type="scientific">Zea mays</name>
    <name type="common">Maize</name>
    <dbReference type="NCBI Taxonomy" id="4577"/>
    <lineage>
        <taxon>Eukaryota</taxon>
        <taxon>Viridiplantae</taxon>
        <taxon>Streptophyta</taxon>
        <taxon>Embryophyta</taxon>
        <taxon>Tracheophyta</taxon>
        <taxon>Spermatophyta</taxon>
        <taxon>Magnoliopsida</taxon>
        <taxon>Liliopsida</taxon>
        <taxon>Poales</taxon>
        <taxon>Poaceae</taxon>
        <taxon>PACMAD clade</taxon>
        <taxon>Panicoideae</taxon>
        <taxon>Andropogonodae</taxon>
        <taxon>Andropogoneae</taxon>
        <taxon>Tripsacinae</taxon>
        <taxon>Zea</taxon>
    </lineage>
</organism>
<proteinExistence type="predicted"/>
<dbReference type="AlphaFoldDB" id="A0A1D6MBT1"/>
<reference evidence="2" key="1">
    <citation type="submission" date="2015-12" db="EMBL/GenBank/DDBJ databases">
        <title>Update maize B73 reference genome by single molecule sequencing technologies.</title>
        <authorList>
            <consortium name="Maize Genome Sequencing Project"/>
            <person name="Ware D."/>
        </authorList>
    </citation>
    <scope>NUCLEOTIDE SEQUENCE</scope>
    <source>
        <tissue evidence="2">Seedling</tissue>
    </source>
</reference>
<feature type="region of interest" description="Disordered" evidence="1">
    <location>
        <begin position="1"/>
        <end position="117"/>
    </location>
</feature>
<feature type="compositionally biased region" description="Basic residues" evidence="1">
    <location>
        <begin position="53"/>
        <end position="64"/>
    </location>
</feature>
<evidence type="ECO:0000256" key="1">
    <source>
        <dbReference type="SAM" id="MobiDB-lite"/>
    </source>
</evidence>
<name>A0A1D6MBT1_MAIZE</name>
<sequence>MRSLTIPSLYRHGRPAGGDAGGAGHPPGASAPVPEDPRGQGREAAPAGLGRAAAHRRRRRRAQPRRAVPPLRRRGHARGPPVPAEEQHRARLGRAGTCTHTRARTQPSDQSLRRQKR</sequence>
<evidence type="ECO:0000313" key="2">
    <source>
        <dbReference type="EMBL" id="AQK88210.1"/>
    </source>
</evidence>
<dbReference type="EMBL" id="CM000782">
    <property type="protein sequence ID" value="AQK88210.1"/>
    <property type="molecule type" value="Genomic_DNA"/>
</dbReference>
<gene>
    <name evidence="2" type="ORF">ZEAMMB73_Zm00001d038908</name>
</gene>
<feature type="compositionally biased region" description="Polar residues" evidence="1">
    <location>
        <begin position="98"/>
        <end position="110"/>
    </location>
</feature>